<evidence type="ECO:0000256" key="2">
    <source>
        <dbReference type="ARBA" id="ARBA00022692"/>
    </source>
</evidence>
<feature type="transmembrane region" description="Helical" evidence="5">
    <location>
        <begin position="207"/>
        <end position="227"/>
    </location>
</feature>
<feature type="transmembrane region" description="Helical" evidence="5">
    <location>
        <begin position="181"/>
        <end position="201"/>
    </location>
</feature>
<dbReference type="InterPro" id="IPR050367">
    <property type="entry name" value="APC_superfamily"/>
</dbReference>
<protein>
    <recommendedName>
        <fullName evidence="6">Amino acid permease/ SLC12A domain-containing protein</fullName>
    </recommendedName>
</protein>
<evidence type="ECO:0000313" key="7">
    <source>
        <dbReference type="EMBL" id="KAJ3227625.1"/>
    </source>
</evidence>
<feature type="transmembrane region" description="Helical" evidence="5">
    <location>
        <begin position="458"/>
        <end position="478"/>
    </location>
</feature>
<evidence type="ECO:0000259" key="6">
    <source>
        <dbReference type="Pfam" id="PF00324"/>
    </source>
</evidence>
<dbReference type="GO" id="GO:0055085">
    <property type="term" value="P:transmembrane transport"/>
    <property type="evidence" value="ECO:0007669"/>
    <property type="project" value="InterPro"/>
</dbReference>
<keyword evidence="3 5" id="KW-1133">Transmembrane helix</keyword>
<keyword evidence="2 5" id="KW-0812">Transmembrane</keyword>
<dbReference type="GO" id="GO:0016020">
    <property type="term" value="C:membrane"/>
    <property type="evidence" value="ECO:0007669"/>
    <property type="project" value="UniProtKB-SubCell"/>
</dbReference>
<gene>
    <name evidence="7" type="ORF">HK099_001132</name>
</gene>
<evidence type="ECO:0000256" key="5">
    <source>
        <dbReference type="SAM" id="Phobius"/>
    </source>
</evidence>
<dbReference type="InterPro" id="IPR004841">
    <property type="entry name" value="AA-permease/SLC12A_dom"/>
</dbReference>
<dbReference type="AlphaFoldDB" id="A0AAD5U7R2"/>
<evidence type="ECO:0000256" key="4">
    <source>
        <dbReference type="ARBA" id="ARBA00023136"/>
    </source>
</evidence>
<feature type="transmembrane region" description="Helical" evidence="5">
    <location>
        <begin position="574"/>
        <end position="595"/>
    </location>
</feature>
<accession>A0AAD5U7R2</accession>
<feature type="domain" description="Amino acid permease/ SLC12A" evidence="6">
    <location>
        <begin position="195"/>
        <end position="604"/>
    </location>
</feature>
<feature type="transmembrane region" description="Helical" evidence="5">
    <location>
        <begin position="601"/>
        <end position="622"/>
    </location>
</feature>
<feature type="transmembrane region" description="Helical" evidence="5">
    <location>
        <begin position="509"/>
        <end position="527"/>
    </location>
</feature>
<name>A0AAD5U7R2_9FUNG</name>
<dbReference type="PANTHER" id="PTHR42770">
    <property type="entry name" value="AMINO ACID TRANSPORTER-RELATED"/>
    <property type="match status" value="1"/>
</dbReference>
<feature type="transmembrane region" description="Helical" evidence="5">
    <location>
        <begin position="239"/>
        <end position="261"/>
    </location>
</feature>
<evidence type="ECO:0000256" key="3">
    <source>
        <dbReference type="ARBA" id="ARBA00022989"/>
    </source>
</evidence>
<feature type="transmembrane region" description="Helical" evidence="5">
    <location>
        <begin position="293"/>
        <end position="310"/>
    </location>
</feature>
<organism evidence="7 8">
    <name type="scientific">Clydaea vesicula</name>
    <dbReference type="NCBI Taxonomy" id="447962"/>
    <lineage>
        <taxon>Eukaryota</taxon>
        <taxon>Fungi</taxon>
        <taxon>Fungi incertae sedis</taxon>
        <taxon>Chytridiomycota</taxon>
        <taxon>Chytridiomycota incertae sedis</taxon>
        <taxon>Chytridiomycetes</taxon>
        <taxon>Lobulomycetales</taxon>
        <taxon>Lobulomycetaceae</taxon>
        <taxon>Clydaea</taxon>
    </lineage>
</organism>
<comment type="caution">
    <text evidence="7">The sequence shown here is derived from an EMBL/GenBank/DDBJ whole genome shotgun (WGS) entry which is preliminary data.</text>
</comment>
<dbReference type="Proteomes" id="UP001211065">
    <property type="component" value="Unassembled WGS sequence"/>
</dbReference>
<sequence length="687" mass="77371">MENNAGSRSDIDTINSKISHVEKGKRRKFSSHNLLEEVLDNEYGKYEEQNDKIVSIENLIEHEGIHFFGDIFHYEEEIKINNGIQEKVYSVKRLNADTESKEVPELKNSNSNLSSKDAGIRASITSANGVAVIAGKKGSWWEDYKKRVIYCNDYPDDLVTIKDVMKEYFNRRKLPKFKANIYHLFGLGVASVISGEFAGWSTGLATAGYYGFCVASLIASAMFLFLAGNLAEMSGAMPVVGGSFAYARLIVNDSFGFLLGHSENLEYLSFITLLTVSFGEYCAEFFHIDHYTWAPLLWLLFLIPGTYIVAYHNKTLWNMMFAGSVVCLLQIAGFSLFAIKYIDEKYILEGTSKHVAHHNIDKYWGLGLGGILQALHSTSWWYTGFECLTLAAHETADPVVKNVTKSLYLCWGALSLCAVLLTLTNVLVPPGMGTIISSIYPMVESILAITKIESKAHYFILFQLPALWINLLAMLWCATRQTWALSRAGYIPKLLSITSVYENRVPRRSLYFVIVYVIWMTFTVHYLHLEGEDLHPVDALLALCVISATVFYVGVSIVYLYFSMRYKAVPRPYVSPFGKTGAWFVIIVGCLLILAKIGLSHIFQLTVAIYCIKMFISAIFYYGHAKMHLLPTEEAITHILWQAKEKNEKKIPKFIPKILVRNRENTGKSAEGNTGTHSLKVAELNPL</sequence>
<keyword evidence="4 5" id="KW-0472">Membrane</keyword>
<dbReference type="Gene3D" id="1.20.1740.10">
    <property type="entry name" value="Amino acid/polyamine transporter I"/>
    <property type="match status" value="1"/>
</dbReference>
<reference evidence="7" key="1">
    <citation type="submission" date="2020-05" db="EMBL/GenBank/DDBJ databases">
        <title>Phylogenomic resolution of chytrid fungi.</title>
        <authorList>
            <person name="Stajich J.E."/>
            <person name="Amses K."/>
            <person name="Simmons R."/>
            <person name="Seto K."/>
            <person name="Myers J."/>
            <person name="Bonds A."/>
            <person name="Quandt C.A."/>
            <person name="Barry K."/>
            <person name="Liu P."/>
            <person name="Grigoriev I."/>
            <person name="Longcore J.E."/>
            <person name="James T.Y."/>
        </authorList>
    </citation>
    <scope>NUCLEOTIDE SEQUENCE</scope>
    <source>
        <strain evidence="7">JEL0476</strain>
    </source>
</reference>
<comment type="subcellular location">
    <subcellularLocation>
        <location evidence="1">Membrane</location>
        <topology evidence="1">Multi-pass membrane protein</topology>
    </subcellularLocation>
</comment>
<feature type="transmembrane region" description="Helical" evidence="5">
    <location>
        <begin position="316"/>
        <end position="342"/>
    </location>
</feature>
<keyword evidence="8" id="KW-1185">Reference proteome</keyword>
<dbReference type="Pfam" id="PF00324">
    <property type="entry name" value="AA_permease"/>
    <property type="match status" value="1"/>
</dbReference>
<dbReference type="EMBL" id="JADGJW010000013">
    <property type="protein sequence ID" value="KAJ3227625.1"/>
    <property type="molecule type" value="Genomic_DNA"/>
</dbReference>
<evidence type="ECO:0000313" key="8">
    <source>
        <dbReference type="Proteomes" id="UP001211065"/>
    </source>
</evidence>
<feature type="transmembrane region" description="Helical" evidence="5">
    <location>
        <begin position="539"/>
        <end position="562"/>
    </location>
</feature>
<feature type="transmembrane region" description="Helical" evidence="5">
    <location>
        <begin position="363"/>
        <end position="382"/>
    </location>
</feature>
<proteinExistence type="predicted"/>
<evidence type="ECO:0000256" key="1">
    <source>
        <dbReference type="ARBA" id="ARBA00004141"/>
    </source>
</evidence>
<feature type="transmembrane region" description="Helical" evidence="5">
    <location>
        <begin position="406"/>
        <end position="428"/>
    </location>
</feature>
<dbReference type="PANTHER" id="PTHR42770:SF7">
    <property type="entry name" value="MEMBRANE PROTEIN"/>
    <property type="match status" value="1"/>
</dbReference>